<dbReference type="Proteomes" id="UP000789901">
    <property type="component" value="Unassembled WGS sequence"/>
</dbReference>
<accession>A0ABN7W6I1</accession>
<name>A0ABN7W6I1_GIGMA</name>
<evidence type="ECO:0000256" key="1">
    <source>
        <dbReference type="SAM" id="MobiDB-lite"/>
    </source>
</evidence>
<organism evidence="2 3">
    <name type="scientific">Gigaspora margarita</name>
    <dbReference type="NCBI Taxonomy" id="4874"/>
    <lineage>
        <taxon>Eukaryota</taxon>
        <taxon>Fungi</taxon>
        <taxon>Fungi incertae sedis</taxon>
        <taxon>Mucoromycota</taxon>
        <taxon>Glomeromycotina</taxon>
        <taxon>Glomeromycetes</taxon>
        <taxon>Diversisporales</taxon>
        <taxon>Gigasporaceae</taxon>
        <taxon>Gigaspora</taxon>
    </lineage>
</organism>
<reference evidence="2 3" key="1">
    <citation type="submission" date="2021-06" db="EMBL/GenBank/DDBJ databases">
        <authorList>
            <person name="Kallberg Y."/>
            <person name="Tangrot J."/>
            <person name="Rosling A."/>
        </authorList>
    </citation>
    <scope>NUCLEOTIDE SEQUENCE [LARGE SCALE GENOMIC DNA]</scope>
    <source>
        <strain evidence="2 3">120-4 pot B 10/14</strain>
    </source>
</reference>
<sequence>MSNTRQKKSALLLKIQTKKWQYCFTLSKCKYDIIDKHKAKTDYYRTETAWDPRYITKNRRDPYHNGKHTSTKPAQQLDKSLDPRNEIDVDLILREASVDIILEERDSKNNTENQQISYSQAVTRFRELQQKQYSKLVKLIEQWIAHIRTVVSDKKKLAFNQ</sequence>
<protein>
    <submittedName>
        <fullName evidence="2">22713_t:CDS:1</fullName>
    </submittedName>
</protein>
<proteinExistence type="predicted"/>
<gene>
    <name evidence="2" type="ORF">GMARGA_LOCUS26972</name>
</gene>
<evidence type="ECO:0000313" key="2">
    <source>
        <dbReference type="EMBL" id="CAG8818109.1"/>
    </source>
</evidence>
<feature type="region of interest" description="Disordered" evidence="1">
    <location>
        <begin position="57"/>
        <end position="80"/>
    </location>
</feature>
<dbReference type="EMBL" id="CAJVQB010032286">
    <property type="protein sequence ID" value="CAG8818109.1"/>
    <property type="molecule type" value="Genomic_DNA"/>
</dbReference>
<keyword evidence="3" id="KW-1185">Reference proteome</keyword>
<feature type="non-terminal residue" evidence="2">
    <location>
        <position position="161"/>
    </location>
</feature>
<evidence type="ECO:0000313" key="3">
    <source>
        <dbReference type="Proteomes" id="UP000789901"/>
    </source>
</evidence>
<comment type="caution">
    <text evidence="2">The sequence shown here is derived from an EMBL/GenBank/DDBJ whole genome shotgun (WGS) entry which is preliminary data.</text>
</comment>